<evidence type="ECO:0000313" key="2">
    <source>
        <dbReference type="EnsemblMetazoa" id="XP_038046470.1"/>
    </source>
</evidence>
<feature type="region of interest" description="Disordered" evidence="1">
    <location>
        <begin position="34"/>
        <end position="65"/>
    </location>
</feature>
<proteinExistence type="predicted"/>
<dbReference type="OrthoDB" id="329272at2759"/>
<name>A0A913Z6M6_PATMI</name>
<keyword evidence="3" id="KW-1185">Reference proteome</keyword>
<evidence type="ECO:0000313" key="3">
    <source>
        <dbReference type="Proteomes" id="UP000887568"/>
    </source>
</evidence>
<dbReference type="RefSeq" id="XP_038046470.1">
    <property type="nucleotide sequence ID" value="XM_038190542.1"/>
</dbReference>
<organism evidence="2 3">
    <name type="scientific">Patiria miniata</name>
    <name type="common">Bat star</name>
    <name type="synonym">Asterina miniata</name>
    <dbReference type="NCBI Taxonomy" id="46514"/>
    <lineage>
        <taxon>Eukaryota</taxon>
        <taxon>Metazoa</taxon>
        <taxon>Echinodermata</taxon>
        <taxon>Eleutherozoa</taxon>
        <taxon>Asterozoa</taxon>
        <taxon>Asteroidea</taxon>
        <taxon>Valvatacea</taxon>
        <taxon>Valvatida</taxon>
        <taxon>Asterinidae</taxon>
        <taxon>Patiria</taxon>
    </lineage>
</organism>
<evidence type="ECO:0000256" key="1">
    <source>
        <dbReference type="SAM" id="MobiDB-lite"/>
    </source>
</evidence>
<reference evidence="2" key="1">
    <citation type="submission" date="2022-11" db="UniProtKB">
        <authorList>
            <consortium name="EnsemblMetazoa"/>
        </authorList>
    </citation>
    <scope>IDENTIFICATION</scope>
</reference>
<dbReference type="Proteomes" id="UP000887568">
    <property type="component" value="Unplaced"/>
</dbReference>
<protein>
    <submittedName>
        <fullName evidence="2">Uncharacterized protein</fullName>
    </submittedName>
</protein>
<sequence length="101" mass="11032">MSRHKTDPESRHFIHQRYQDTAVVVFKEQHRALRQALSPSSPTPKAAWQGDALADDGGASSSSTTFSYSRYGNQAVIVHQDGTLVAKRDMGAVQSAVCVVM</sequence>
<accession>A0A913Z6M6</accession>
<dbReference type="GeneID" id="119720724"/>
<feature type="compositionally biased region" description="Low complexity" evidence="1">
    <location>
        <begin position="50"/>
        <end position="63"/>
    </location>
</feature>
<dbReference type="AlphaFoldDB" id="A0A913Z6M6"/>
<dbReference type="EnsemblMetazoa" id="XM_038190542.1">
    <property type="protein sequence ID" value="XP_038046470.1"/>
    <property type="gene ID" value="LOC119720724"/>
</dbReference>